<dbReference type="InterPro" id="IPR011048">
    <property type="entry name" value="Haem_d1_sf"/>
</dbReference>
<dbReference type="InterPro" id="IPR015943">
    <property type="entry name" value="WD40/YVTN_repeat-like_dom_sf"/>
</dbReference>
<protein>
    <submittedName>
        <fullName evidence="4">DNA-binding beta-propeller fold protein YncE</fullName>
    </submittedName>
</protein>
<evidence type="ECO:0000256" key="2">
    <source>
        <dbReference type="SAM" id="SignalP"/>
    </source>
</evidence>
<feature type="chain" id="PRO_5011640895" evidence="2">
    <location>
        <begin position="30"/>
        <end position="557"/>
    </location>
</feature>
<dbReference type="PANTHER" id="PTHR46928:SF1">
    <property type="entry name" value="MESENCHYME-SPECIFIC CELL SURFACE GLYCOPROTEIN"/>
    <property type="match status" value="1"/>
</dbReference>
<sequence length="557" mass="57811">MKIRRSLRKSALIGIAVALGTTLLTPAVAGAGGRHGGHGGHGGHGPAPRPGADLNLSFLGRYESGIFDEAAAEITAYDPDSRRIFVVSAVAGTVDVLDISDPSRPALAGRLPAPGANSVAIHDGLIAVAQQAPAKTDPGTVAFFRASDLTKTAEVTVGALPDALAFTPDGRRVVVANEGEPDSYCADGTDPEGSVSIITLTRHGRTGELKKARVRTAGFTAWNGREDALRAAGVRVYGPGASAAQDLEPEYAAVSADSRTAYVTLQENNAVAVVDLRRARVTAIRPLGLKDHSLTGNGLDASDRDGAVNITEQPVKGLYQPDSIAAFTGPGPGRKGRQYLITANEGDAREYDCYAEEERVRDLPLSPAAFPDAAALQADSALGRLTVTTTSPADEQGRYTELHALGGRSVSVLDSRGRLIWDSGDTLERLTAGQHPADFNANNDENGSFESRSDNKGPEPEGVVTGVVGGTPYAFVGLERISGIVAFDLSDPAAPRVAGYVSSRDFTGDAEAGTAGDLGPEGLTFIPAADSPTGRPMLAVGYEVSGTTALYEIDETD</sequence>
<name>A0A1I1EHC9_9ACTN</name>
<dbReference type="InterPro" id="IPR052956">
    <property type="entry name" value="Mesenchyme-surface_protein"/>
</dbReference>
<keyword evidence="5" id="KW-1185">Reference proteome</keyword>
<dbReference type="GO" id="GO:0003677">
    <property type="term" value="F:DNA binding"/>
    <property type="evidence" value="ECO:0007669"/>
    <property type="project" value="UniProtKB-KW"/>
</dbReference>
<evidence type="ECO:0000256" key="1">
    <source>
        <dbReference type="SAM" id="MobiDB-lite"/>
    </source>
</evidence>
<evidence type="ECO:0000313" key="4">
    <source>
        <dbReference type="EMBL" id="SFB86032.1"/>
    </source>
</evidence>
<reference evidence="4 5" key="1">
    <citation type="submission" date="2016-10" db="EMBL/GenBank/DDBJ databases">
        <authorList>
            <person name="de Groot N.N."/>
        </authorList>
    </citation>
    <scope>NUCLEOTIDE SEQUENCE [LARGE SCALE GENOMIC DNA]</scope>
    <source>
        <strain evidence="4 5">CGMCC 4.5739</strain>
    </source>
</reference>
<dbReference type="STRING" id="910347.SAMN05421773_101290"/>
<dbReference type="Gene3D" id="2.130.10.10">
    <property type="entry name" value="YVTN repeat-like/Quinoprotein amine dehydrogenase"/>
    <property type="match status" value="1"/>
</dbReference>
<accession>A0A1I1EHC9</accession>
<dbReference type="NCBIfam" id="NF038117">
    <property type="entry name" value="choice_anch_I"/>
    <property type="match status" value="1"/>
</dbReference>
<feature type="signal peptide" evidence="2">
    <location>
        <begin position="1"/>
        <end position="29"/>
    </location>
</feature>
<dbReference type="EMBL" id="FOLM01000001">
    <property type="protein sequence ID" value="SFB86032.1"/>
    <property type="molecule type" value="Genomic_DNA"/>
</dbReference>
<feature type="region of interest" description="Disordered" evidence="1">
    <location>
        <begin position="433"/>
        <end position="462"/>
    </location>
</feature>
<feature type="domain" description="Choice-of-anchor I" evidence="3">
    <location>
        <begin position="70"/>
        <end position="553"/>
    </location>
</feature>
<dbReference type="OrthoDB" id="1016457at2"/>
<dbReference type="SUPFAM" id="SSF51004">
    <property type="entry name" value="C-terminal (heme d1) domain of cytochrome cd1-nitrite reductase"/>
    <property type="match status" value="1"/>
</dbReference>
<keyword evidence="4" id="KW-0238">DNA-binding</keyword>
<feature type="compositionally biased region" description="Polar residues" evidence="1">
    <location>
        <begin position="440"/>
        <end position="450"/>
    </location>
</feature>
<evidence type="ECO:0000259" key="3">
    <source>
        <dbReference type="Pfam" id="PF22494"/>
    </source>
</evidence>
<dbReference type="RefSeq" id="WP_093836735.1">
    <property type="nucleotide sequence ID" value="NZ_FOLM01000001.1"/>
</dbReference>
<dbReference type="Proteomes" id="UP000199207">
    <property type="component" value="Unassembled WGS sequence"/>
</dbReference>
<dbReference type="AlphaFoldDB" id="A0A1I1EHC9"/>
<proteinExistence type="predicted"/>
<keyword evidence="2" id="KW-0732">Signal</keyword>
<organism evidence="4 5">
    <name type="scientific">Streptomyces aidingensis</name>
    <dbReference type="NCBI Taxonomy" id="910347"/>
    <lineage>
        <taxon>Bacteria</taxon>
        <taxon>Bacillati</taxon>
        <taxon>Actinomycetota</taxon>
        <taxon>Actinomycetes</taxon>
        <taxon>Kitasatosporales</taxon>
        <taxon>Streptomycetaceae</taxon>
        <taxon>Streptomyces</taxon>
    </lineage>
</organism>
<dbReference type="PANTHER" id="PTHR46928">
    <property type="entry name" value="MESENCHYME-SPECIFIC CELL SURFACE GLYCOPROTEIN"/>
    <property type="match status" value="1"/>
</dbReference>
<gene>
    <name evidence="4" type="ORF">SAMN05421773_101290</name>
</gene>
<dbReference type="Pfam" id="PF22494">
    <property type="entry name" value="choice_anch_I"/>
    <property type="match status" value="1"/>
</dbReference>
<evidence type="ECO:0000313" key="5">
    <source>
        <dbReference type="Proteomes" id="UP000199207"/>
    </source>
</evidence>
<dbReference type="InterPro" id="IPR055188">
    <property type="entry name" value="Choice_anch_I"/>
</dbReference>